<dbReference type="RefSeq" id="XP_011312007.1">
    <property type="nucleotide sequence ID" value="XM_011313705.1"/>
</dbReference>
<feature type="region of interest" description="Disordered" evidence="1">
    <location>
        <begin position="451"/>
        <end position="494"/>
    </location>
</feature>
<accession>A0A9R1TMI8</accession>
<dbReference type="KEGG" id="fas:105271896"/>
<dbReference type="AlphaFoldDB" id="A0A9R1TMI8"/>
<reference evidence="3" key="1">
    <citation type="submission" date="2025-08" db="UniProtKB">
        <authorList>
            <consortium name="RefSeq"/>
        </authorList>
    </citation>
    <scope>IDENTIFICATION</scope>
    <source>
        <strain evidence="3">USDA-PBARC FA_bdor</strain>
        <tissue evidence="3">Whole organism</tissue>
    </source>
</reference>
<organism evidence="2 3">
    <name type="scientific">Fopius arisanus</name>
    <dbReference type="NCBI Taxonomy" id="64838"/>
    <lineage>
        <taxon>Eukaryota</taxon>
        <taxon>Metazoa</taxon>
        <taxon>Ecdysozoa</taxon>
        <taxon>Arthropoda</taxon>
        <taxon>Hexapoda</taxon>
        <taxon>Insecta</taxon>
        <taxon>Pterygota</taxon>
        <taxon>Neoptera</taxon>
        <taxon>Endopterygota</taxon>
        <taxon>Hymenoptera</taxon>
        <taxon>Apocrita</taxon>
        <taxon>Ichneumonoidea</taxon>
        <taxon>Braconidae</taxon>
        <taxon>Opiinae</taxon>
        <taxon>Fopius</taxon>
    </lineage>
</organism>
<sequence length="540" mass="61042">MIPYSNDNSRSSASPDRRYRMSQPTLNSSFSGFNFVGSKFSYNSLRTSGDVSINYQVKENRLSTPNVHSYVEGMNVGRKLSGHHGSPSRLAFGPATKRERLSQPTLITGDYYPGKVHHQRLSYPCLSTWNERPTNLHSPIKQKRFGPSKVKVSQRDRLSALDFGSKYKPKDTKIRDRFSIPELESQNELKLIAGTPKQRFSLDSQLNPDGTRARRLLPSPISEHQTKDEKSIAPSDGLEGVIIASTTPLLPSSERQFLVPIFNSKPLPAPPPTPVVSRERMSVPEIRNSSLRRLLDPPGRQRHSISAFRQSLMSIEKSPEGNEAKSEIIDPQEEKIERKSISVEPPVLEADETKVKPMPKHIQKHYSYTYDTKEDARQVIGKLMAGKPRKKYLESNFDENEQVITTVIETEIPMILSSPKYMKKTHVYSSEPPKWMKKCLEGDKKVEETLKINQKNRTSPGKKTSPGSTSPGKKIKKEGKEEKDKKYLSQVKDTTIRMKSTRNLGENKYEVAVSSNISETDICRLYGIECESESEDSTSV</sequence>
<dbReference type="OrthoDB" id="7541862at2759"/>
<feature type="compositionally biased region" description="Basic and acidic residues" evidence="1">
    <location>
        <begin position="478"/>
        <end position="487"/>
    </location>
</feature>
<evidence type="ECO:0000256" key="1">
    <source>
        <dbReference type="SAM" id="MobiDB-lite"/>
    </source>
</evidence>
<feature type="region of interest" description="Disordered" evidence="1">
    <location>
        <begin position="1"/>
        <end position="23"/>
    </location>
</feature>
<evidence type="ECO:0000313" key="3">
    <source>
        <dbReference type="RefSeq" id="XP_011312007.1"/>
    </source>
</evidence>
<proteinExistence type="predicted"/>
<evidence type="ECO:0000313" key="2">
    <source>
        <dbReference type="Proteomes" id="UP000694866"/>
    </source>
</evidence>
<feature type="compositionally biased region" description="Polar residues" evidence="1">
    <location>
        <begin position="1"/>
        <end position="14"/>
    </location>
</feature>
<gene>
    <name evidence="3" type="primary">LOC105271896</name>
</gene>
<dbReference type="GeneID" id="105271896"/>
<keyword evidence="2" id="KW-1185">Reference proteome</keyword>
<name>A0A9R1TMI8_9HYME</name>
<dbReference type="Proteomes" id="UP000694866">
    <property type="component" value="Unplaced"/>
</dbReference>
<feature type="compositionally biased region" description="Polar residues" evidence="1">
    <location>
        <begin position="451"/>
        <end position="471"/>
    </location>
</feature>
<protein>
    <submittedName>
        <fullName evidence="3">Uncharacterized protein</fullName>
    </submittedName>
</protein>